<dbReference type="InterPro" id="IPR048634">
    <property type="entry name" value="SecD_SecF_C"/>
</dbReference>
<feature type="domain" description="Protein export membrane protein SecD/SecF C-terminal" evidence="11">
    <location>
        <begin position="160"/>
        <end position="346"/>
    </location>
</feature>
<feature type="transmembrane region" description="Helical" evidence="9">
    <location>
        <begin position="234"/>
        <end position="255"/>
    </location>
</feature>
<dbReference type="NCBIfam" id="TIGR00966">
    <property type="entry name" value="transloc_SecF"/>
    <property type="match status" value="1"/>
</dbReference>
<feature type="compositionally biased region" description="Basic residues" evidence="10">
    <location>
        <begin position="425"/>
        <end position="434"/>
    </location>
</feature>
<comment type="function">
    <text evidence="9">Part of the Sec protein translocase complex. Interacts with the SecYEG preprotein conducting channel. SecDF uses the proton motive force (PMF) to complete protein translocation after the ATP-dependent function of SecA.</text>
</comment>
<evidence type="ECO:0000259" key="11">
    <source>
        <dbReference type="Pfam" id="PF02355"/>
    </source>
</evidence>
<sequence length="434" mass="46318">MTSKTKTKTETDTGNAAQGAVGLSGPDPDRATSGVQRSFLSRLYTGTGAFEVVGRRKLWYGVSGAIVAIAILSIIVRGFTFGIDFKGGTTVSFPRGDVKVTEVEEVFHKTLGSDPESVVTVGKGASATVQIRSKTLSNAQTEKLRDSLFDAFHPQGADGKPSKKAISDAAVSETWGDQITKKAVIALVVFLVLVAIYITVRYERYMTISAIAAMVFDLTVTAGVYALVGFEVTPATVIGLLTILGFSIYDTVIVFDKVEENTNGFQHTTRRTFAEQANLAVNQTFMRSINTSLISVLPVVALMVVAVWLLGVGTLKDLALVQLIGIIVGTYSSIFFATPLLVTLRERTDLVRTHTRRVLKRRAAASPAAGEQGEDTAAELTESAALEASPQASDHPQKADSKPAVSTKPAPGARPVRPSGTKQRPTGKRNAGRR</sequence>
<keyword evidence="6 9" id="KW-1133">Transmembrane helix</keyword>
<dbReference type="InterPro" id="IPR022645">
    <property type="entry name" value="SecD/SecF_bac"/>
</dbReference>
<evidence type="ECO:0000256" key="9">
    <source>
        <dbReference type="HAMAP-Rule" id="MF_01464"/>
    </source>
</evidence>
<dbReference type="EMBL" id="UPHL01000054">
    <property type="protein sequence ID" value="VAZ83394.1"/>
    <property type="molecule type" value="Genomic_DNA"/>
</dbReference>
<comment type="subcellular location">
    <subcellularLocation>
        <location evidence="1 9">Cell membrane</location>
        <topology evidence="1 9">Multi-pass membrane protein</topology>
    </subcellularLocation>
</comment>
<dbReference type="InterPro" id="IPR022646">
    <property type="entry name" value="SecD/SecF_CS"/>
</dbReference>
<evidence type="ECO:0000313" key="13">
    <source>
        <dbReference type="Proteomes" id="UP000279331"/>
    </source>
</evidence>
<evidence type="ECO:0000256" key="8">
    <source>
        <dbReference type="ARBA" id="ARBA00023136"/>
    </source>
</evidence>
<dbReference type="GO" id="GO:0065002">
    <property type="term" value="P:intracellular protein transmembrane transport"/>
    <property type="evidence" value="ECO:0007669"/>
    <property type="project" value="UniProtKB-UniRule"/>
</dbReference>
<evidence type="ECO:0000256" key="2">
    <source>
        <dbReference type="ARBA" id="ARBA00022448"/>
    </source>
</evidence>
<evidence type="ECO:0000313" key="12">
    <source>
        <dbReference type="EMBL" id="VAZ83394.1"/>
    </source>
</evidence>
<keyword evidence="5 9" id="KW-0653">Protein transport</keyword>
<feature type="compositionally biased region" description="Low complexity" evidence="10">
    <location>
        <begin position="378"/>
        <end position="389"/>
    </location>
</feature>
<dbReference type="SUPFAM" id="SSF82866">
    <property type="entry name" value="Multidrug efflux transporter AcrB transmembrane domain"/>
    <property type="match status" value="1"/>
</dbReference>
<feature type="transmembrane region" description="Helical" evidence="9">
    <location>
        <begin position="58"/>
        <end position="79"/>
    </location>
</feature>
<comment type="caution">
    <text evidence="12">The sequence shown here is derived from an EMBL/GenBank/DDBJ whole genome shotgun (WGS) entry which is preliminary data.</text>
</comment>
<dbReference type="HAMAP" id="MF_01464_B">
    <property type="entry name" value="SecF_B"/>
    <property type="match status" value="1"/>
</dbReference>
<dbReference type="Proteomes" id="UP000279331">
    <property type="component" value="Unassembled WGS sequence"/>
</dbReference>
<dbReference type="GO" id="GO:0043952">
    <property type="term" value="P:protein transport by the Sec complex"/>
    <property type="evidence" value="ECO:0007669"/>
    <property type="project" value="UniProtKB-UniRule"/>
</dbReference>
<dbReference type="InterPro" id="IPR005665">
    <property type="entry name" value="SecF_bac"/>
</dbReference>
<keyword evidence="4 9" id="KW-0812">Transmembrane</keyword>
<dbReference type="PRINTS" id="PR01755">
    <property type="entry name" value="SECFTRNLCASE"/>
</dbReference>
<feature type="region of interest" description="Disordered" evidence="10">
    <location>
        <begin position="360"/>
        <end position="434"/>
    </location>
</feature>
<feature type="transmembrane region" description="Helical" evidence="9">
    <location>
        <begin position="183"/>
        <end position="200"/>
    </location>
</feature>
<protein>
    <recommendedName>
        <fullName evidence="9">Protein-export membrane protein SecF</fullName>
    </recommendedName>
</protein>
<keyword evidence="8 9" id="KW-0472">Membrane</keyword>
<feature type="transmembrane region" description="Helical" evidence="9">
    <location>
        <begin position="319"/>
        <end position="342"/>
    </location>
</feature>
<dbReference type="PANTHER" id="PTHR30081:SF8">
    <property type="entry name" value="PROTEIN TRANSLOCASE SUBUNIT SECF"/>
    <property type="match status" value="1"/>
</dbReference>
<dbReference type="Gene3D" id="1.20.1640.10">
    <property type="entry name" value="Multidrug efflux transporter AcrB transmembrane domain"/>
    <property type="match status" value="1"/>
</dbReference>
<dbReference type="Pfam" id="PF07549">
    <property type="entry name" value="Sec_GG"/>
    <property type="match status" value="1"/>
</dbReference>
<dbReference type="NCBIfam" id="TIGR00916">
    <property type="entry name" value="2A0604s01"/>
    <property type="match status" value="1"/>
</dbReference>
<dbReference type="InterPro" id="IPR022813">
    <property type="entry name" value="SecD/SecF_arch_bac"/>
</dbReference>
<dbReference type="GO" id="GO:0015450">
    <property type="term" value="F:protein-transporting ATPase activity"/>
    <property type="evidence" value="ECO:0007669"/>
    <property type="project" value="InterPro"/>
</dbReference>
<accession>A0AB38URT6</accession>
<evidence type="ECO:0000256" key="5">
    <source>
        <dbReference type="ARBA" id="ARBA00022927"/>
    </source>
</evidence>
<reference evidence="12 13" key="1">
    <citation type="submission" date="2018-09" db="EMBL/GenBank/DDBJ databases">
        <authorList>
            <person name="Tagini F."/>
        </authorList>
    </citation>
    <scope>NUCLEOTIDE SEQUENCE [LARGE SCALE GENOMIC DNA]</scope>
    <source>
        <strain evidence="12 13">MK42</strain>
    </source>
</reference>
<evidence type="ECO:0000256" key="4">
    <source>
        <dbReference type="ARBA" id="ARBA00022692"/>
    </source>
</evidence>
<keyword evidence="3 9" id="KW-1003">Cell membrane</keyword>
<keyword evidence="7 9" id="KW-0811">Translocation</keyword>
<evidence type="ECO:0000256" key="10">
    <source>
        <dbReference type="SAM" id="MobiDB-lite"/>
    </source>
</evidence>
<proteinExistence type="inferred from homology"/>
<gene>
    <name evidence="9" type="primary">secF</name>
    <name evidence="12" type="ORF">LAUMK42_02211</name>
</gene>
<evidence type="ECO:0000256" key="1">
    <source>
        <dbReference type="ARBA" id="ARBA00004651"/>
    </source>
</evidence>
<evidence type="ECO:0000256" key="3">
    <source>
        <dbReference type="ARBA" id="ARBA00022475"/>
    </source>
</evidence>
<feature type="transmembrane region" description="Helical" evidence="9">
    <location>
        <begin position="207"/>
        <end position="228"/>
    </location>
</feature>
<keyword evidence="2 9" id="KW-0813">Transport</keyword>
<dbReference type="FunFam" id="1.20.1640.10:FF:000023">
    <property type="entry name" value="Protein-export membrane protein SecF"/>
    <property type="match status" value="1"/>
</dbReference>
<comment type="subunit">
    <text evidence="9">Forms a complex with SecD. Part of the essential Sec protein translocation apparatus which comprises SecA, SecYEG and auxiliary proteins SecDF. Other proteins may also be involved.</text>
</comment>
<dbReference type="RefSeq" id="WP_099222709.1">
    <property type="nucleotide sequence ID" value="NZ_CADEAW010000118.1"/>
</dbReference>
<evidence type="ECO:0000256" key="6">
    <source>
        <dbReference type="ARBA" id="ARBA00022989"/>
    </source>
</evidence>
<organism evidence="12 13">
    <name type="scientific">Mycobacterium persicum</name>
    <dbReference type="NCBI Taxonomy" id="1487726"/>
    <lineage>
        <taxon>Bacteria</taxon>
        <taxon>Bacillati</taxon>
        <taxon>Actinomycetota</taxon>
        <taxon>Actinomycetes</taxon>
        <taxon>Mycobacteriales</taxon>
        <taxon>Mycobacteriaceae</taxon>
        <taxon>Mycobacterium</taxon>
    </lineage>
</organism>
<evidence type="ECO:0000256" key="7">
    <source>
        <dbReference type="ARBA" id="ARBA00023010"/>
    </source>
</evidence>
<dbReference type="AlphaFoldDB" id="A0AB38URT6"/>
<dbReference type="GO" id="GO:0005886">
    <property type="term" value="C:plasma membrane"/>
    <property type="evidence" value="ECO:0007669"/>
    <property type="project" value="UniProtKB-SubCell"/>
</dbReference>
<dbReference type="PANTHER" id="PTHR30081">
    <property type="entry name" value="PROTEIN-EXPORT MEMBRANE PROTEIN SEC"/>
    <property type="match status" value="1"/>
</dbReference>
<name>A0AB38URT6_9MYCO</name>
<feature type="region of interest" description="Disordered" evidence="10">
    <location>
        <begin position="1"/>
        <end position="31"/>
    </location>
</feature>
<dbReference type="InterPro" id="IPR055344">
    <property type="entry name" value="SecD_SecF_C_bact"/>
</dbReference>
<comment type="similarity">
    <text evidence="9">Belongs to the SecD/SecF family. SecF subfamily.</text>
</comment>
<dbReference type="GO" id="GO:0006605">
    <property type="term" value="P:protein targeting"/>
    <property type="evidence" value="ECO:0007669"/>
    <property type="project" value="UniProtKB-UniRule"/>
</dbReference>
<feature type="transmembrane region" description="Helical" evidence="9">
    <location>
        <begin position="293"/>
        <end position="313"/>
    </location>
</feature>
<dbReference type="Pfam" id="PF02355">
    <property type="entry name" value="SecD_SecF_C"/>
    <property type="match status" value="1"/>
</dbReference>